<gene>
    <name evidence="2" type="ORF">GCM10012280_31510</name>
</gene>
<comment type="caution">
    <text evidence="2">The sequence shown here is derived from an EMBL/GenBank/DDBJ whole genome shotgun (WGS) entry which is preliminary data.</text>
</comment>
<feature type="region of interest" description="Disordered" evidence="1">
    <location>
        <begin position="155"/>
        <end position="192"/>
    </location>
</feature>
<dbReference type="AlphaFoldDB" id="A0A918DXE5"/>
<evidence type="ECO:0000256" key="1">
    <source>
        <dbReference type="SAM" id="MobiDB-lite"/>
    </source>
</evidence>
<evidence type="ECO:0000313" key="3">
    <source>
        <dbReference type="Proteomes" id="UP000641932"/>
    </source>
</evidence>
<proteinExistence type="predicted"/>
<dbReference type="EMBL" id="BMMS01000012">
    <property type="protein sequence ID" value="GGO89116.1"/>
    <property type="molecule type" value="Genomic_DNA"/>
</dbReference>
<feature type="compositionally biased region" description="Pro residues" evidence="1">
    <location>
        <begin position="170"/>
        <end position="182"/>
    </location>
</feature>
<sequence length="192" mass="19960">MVNHVRPSRLPMSDARRADLDLSWTFSVSRAPGSDMLAARMSRAALDALGAEDQCGKVVAEAVELACGYLVQYGLARRYRVTLGLDGPRCAVAITDYGYDQPASYWHGGDLPAPATSGEVAALCRELSEQMDGVQVHHALDGAVLVRFRTHLPPAPGTAPGPAARGGPIGPAPARSPAPGAPPVLGTDVGTP</sequence>
<organism evidence="2 3">
    <name type="scientific">Wenjunlia tyrosinilytica</name>
    <dbReference type="NCBI Taxonomy" id="1544741"/>
    <lineage>
        <taxon>Bacteria</taxon>
        <taxon>Bacillati</taxon>
        <taxon>Actinomycetota</taxon>
        <taxon>Actinomycetes</taxon>
        <taxon>Kitasatosporales</taxon>
        <taxon>Streptomycetaceae</taxon>
        <taxon>Wenjunlia</taxon>
    </lineage>
</organism>
<feature type="compositionally biased region" description="Low complexity" evidence="1">
    <location>
        <begin position="160"/>
        <end position="169"/>
    </location>
</feature>
<reference evidence="2" key="2">
    <citation type="submission" date="2020-09" db="EMBL/GenBank/DDBJ databases">
        <authorList>
            <person name="Sun Q."/>
            <person name="Zhou Y."/>
        </authorList>
    </citation>
    <scope>NUCLEOTIDE SEQUENCE</scope>
    <source>
        <strain evidence="2">CGMCC 4.7201</strain>
    </source>
</reference>
<accession>A0A918DXE5</accession>
<evidence type="ECO:0000313" key="2">
    <source>
        <dbReference type="EMBL" id="GGO89116.1"/>
    </source>
</evidence>
<keyword evidence="3" id="KW-1185">Reference proteome</keyword>
<protein>
    <submittedName>
        <fullName evidence="2">Uncharacterized protein</fullName>
    </submittedName>
</protein>
<reference evidence="2" key="1">
    <citation type="journal article" date="2014" name="Int. J. Syst. Evol. Microbiol.">
        <title>Complete genome sequence of Corynebacterium casei LMG S-19264T (=DSM 44701T), isolated from a smear-ripened cheese.</title>
        <authorList>
            <consortium name="US DOE Joint Genome Institute (JGI-PGF)"/>
            <person name="Walter F."/>
            <person name="Albersmeier A."/>
            <person name="Kalinowski J."/>
            <person name="Ruckert C."/>
        </authorList>
    </citation>
    <scope>NUCLEOTIDE SEQUENCE</scope>
    <source>
        <strain evidence="2">CGMCC 4.7201</strain>
    </source>
</reference>
<dbReference type="Proteomes" id="UP000641932">
    <property type="component" value="Unassembled WGS sequence"/>
</dbReference>
<name>A0A918DXE5_9ACTN</name>